<reference evidence="3" key="1">
    <citation type="journal article" date="2017" name="Cell">
        <title>Insights into land plant evolution garnered from the Marchantia polymorpha genome.</title>
        <authorList>
            <person name="Bowman J.L."/>
            <person name="Kohchi T."/>
            <person name="Yamato K.T."/>
            <person name="Jenkins J."/>
            <person name="Shu S."/>
            <person name="Ishizaki K."/>
            <person name="Yamaoka S."/>
            <person name="Nishihama R."/>
            <person name="Nakamura Y."/>
            <person name="Berger F."/>
            <person name="Adam C."/>
            <person name="Aki S.S."/>
            <person name="Althoff F."/>
            <person name="Araki T."/>
            <person name="Arteaga-Vazquez M.A."/>
            <person name="Balasubrmanian S."/>
            <person name="Barry K."/>
            <person name="Bauer D."/>
            <person name="Boehm C.R."/>
            <person name="Briginshaw L."/>
            <person name="Caballero-Perez J."/>
            <person name="Catarino B."/>
            <person name="Chen F."/>
            <person name="Chiyoda S."/>
            <person name="Chovatia M."/>
            <person name="Davies K.M."/>
            <person name="Delmans M."/>
            <person name="Demura T."/>
            <person name="Dierschke T."/>
            <person name="Dolan L."/>
            <person name="Dorantes-Acosta A.E."/>
            <person name="Eklund D.M."/>
            <person name="Florent S.N."/>
            <person name="Flores-Sandoval E."/>
            <person name="Fujiyama A."/>
            <person name="Fukuzawa H."/>
            <person name="Galik B."/>
            <person name="Grimanelli D."/>
            <person name="Grimwood J."/>
            <person name="Grossniklaus U."/>
            <person name="Hamada T."/>
            <person name="Haseloff J."/>
            <person name="Hetherington A.J."/>
            <person name="Higo A."/>
            <person name="Hirakawa Y."/>
            <person name="Hundley H.N."/>
            <person name="Ikeda Y."/>
            <person name="Inoue K."/>
            <person name="Inoue S.I."/>
            <person name="Ishida S."/>
            <person name="Jia Q."/>
            <person name="Kakita M."/>
            <person name="Kanazawa T."/>
            <person name="Kawai Y."/>
            <person name="Kawashima T."/>
            <person name="Kennedy M."/>
            <person name="Kinose K."/>
            <person name="Kinoshita T."/>
            <person name="Kohara Y."/>
            <person name="Koide E."/>
            <person name="Komatsu K."/>
            <person name="Kopischke S."/>
            <person name="Kubo M."/>
            <person name="Kyozuka J."/>
            <person name="Lagercrantz U."/>
            <person name="Lin S.S."/>
            <person name="Lindquist E."/>
            <person name="Lipzen A.M."/>
            <person name="Lu C.W."/>
            <person name="De Luna E."/>
            <person name="Martienssen R.A."/>
            <person name="Minamino N."/>
            <person name="Mizutani M."/>
            <person name="Mizutani M."/>
            <person name="Mochizuki N."/>
            <person name="Monte I."/>
            <person name="Mosher R."/>
            <person name="Nagasaki H."/>
            <person name="Nakagami H."/>
            <person name="Naramoto S."/>
            <person name="Nishitani K."/>
            <person name="Ohtani M."/>
            <person name="Okamoto T."/>
            <person name="Okumura M."/>
            <person name="Phillips J."/>
            <person name="Pollak B."/>
            <person name="Reinders A."/>
            <person name="Rovekamp M."/>
            <person name="Sano R."/>
            <person name="Sawa S."/>
            <person name="Schmid M.W."/>
            <person name="Shirakawa M."/>
            <person name="Solano R."/>
            <person name="Spunde A."/>
            <person name="Suetsugu N."/>
            <person name="Sugano S."/>
            <person name="Sugiyama A."/>
            <person name="Sun R."/>
            <person name="Suzuki Y."/>
            <person name="Takenaka M."/>
            <person name="Takezawa D."/>
            <person name="Tomogane H."/>
            <person name="Tsuzuki M."/>
            <person name="Ueda T."/>
            <person name="Umeda M."/>
            <person name="Ward J.M."/>
            <person name="Watanabe Y."/>
            <person name="Yazaki K."/>
            <person name="Yokoyama R."/>
            <person name="Yoshitake Y."/>
            <person name="Yotsui I."/>
            <person name="Zachgo S."/>
            <person name="Schmutz J."/>
        </authorList>
    </citation>
    <scope>NUCLEOTIDE SEQUENCE [LARGE SCALE GENOMIC DNA]</scope>
    <source>
        <strain evidence="3">Tak-1</strain>
    </source>
</reference>
<sequence>MRMFISRKRDTSKDDIGTGVENRFGHDPPNSGTSRNYSHCPCSPALPSPAGPFFIRRAITREPKLFGELLGRRQETALTLPFERTL</sequence>
<dbReference type="EMBL" id="KZ772809">
    <property type="protein sequence ID" value="PTQ29646.1"/>
    <property type="molecule type" value="Genomic_DNA"/>
</dbReference>
<accession>A0A2R6W722</accession>
<proteinExistence type="predicted"/>
<dbReference type="AlphaFoldDB" id="A0A2R6W722"/>
<feature type="region of interest" description="Disordered" evidence="1">
    <location>
        <begin position="1"/>
        <end position="39"/>
    </location>
</feature>
<name>A0A2R6W722_MARPO</name>
<protein>
    <submittedName>
        <fullName evidence="2">Uncharacterized protein</fullName>
    </submittedName>
</protein>
<evidence type="ECO:0000313" key="2">
    <source>
        <dbReference type="EMBL" id="PTQ29646.1"/>
    </source>
</evidence>
<keyword evidence="3" id="KW-1185">Reference proteome</keyword>
<dbReference type="Proteomes" id="UP000244005">
    <property type="component" value="Unassembled WGS sequence"/>
</dbReference>
<gene>
    <name evidence="2" type="ORF">MARPO_0137s0014</name>
</gene>
<evidence type="ECO:0000256" key="1">
    <source>
        <dbReference type="SAM" id="MobiDB-lite"/>
    </source>
</evidence>
<evidence type="ECO:0000313" key="3">
    <source>
        <dbReference type="Proteomes" id="UP000244005"/>
    </source>
</evidence>
<organism evidence="2 3">
    <name type="scientific">Marchantia polymorpha</name>
    <name type="common">Common liverwort</name>
    <name type="synonym">Marchantia aquatica</name>
    <dbReference type="NCBI Taxonomy" id="3197"/>
    <lineage>
        <taxon>Eukaryota</taxon>
        <taxon>Viridiplantae</taxon>
        <taxon>Streptophyta</taxon>
        <taxon>Embryophyta</taxon>
        <taxon>Marchantiophyta</taxon>
        <taxon>Marchantiopsida</taxon>
        <taxon>Marchantiidae</taxon>
        <taxon>Marchantiales</taxon>
        <taxon>Marchantiaceae</taxon>
        <taxon>Marchantia</taxon>
    </lineage>
</organism>
<dbReference type="Gramene" id="Mp2g18680.1">
    <property type="protein sequence ID" value="Mp2g18680.1.cds"/>
    <property type="gene ID" value="Mp2g18680"/>
</dbReference>
<feature type="compositionally biased region" description="Basic and acidic residues" evidence="1">
    <location>
        <begin position="7"/>
        <end position="16"/>
    </location>
</feature>